<gene>
    <name evidence="2" type="ORF">BASA50_006830</name>
</gene>
<accession>A0ABQ8F945</accession>
<proteinExistence type="predicted"/>
<keyword evidence="3" id="KW-1185">Reference proteome</keyword>
<feature type="region of interest" description="Disordered" evidence="1">
    <location>
        <begin position="370"/>
        <end position="401"/>
    </location>
</feature>
<evidence type="ECO:0000313" key="3">
    <source>
        <dbReference type="Proteomes" id="UP001648503"/>
    </source>
</evidence>
<sequence length="768" mass="86231">MVVATDTGVLRGIPEFFETVIGECLVARTESLPTFRELGPPDLCHVVKSNPKSLPKEMGSYHFVLGADASSSATVAAYLNSLMYMLVPVQGKPNPWKIKTGTYCCFNAFSRVDVRVEVKIPGGVDSYVVDLRGDRHPITNAAIWQETFVSAVLRAILDDNDEPDGNDGHPLLGLRKIDPLPTLGTERRFLEAAAAEFWKGWQLGSQPEVQVATPFSNHLTNGIFNYFKNSGRLSEAAKFFADLDSRDPDVAAILAKAYMGTDEEIKAIHVLHDASKKHRATYSLLLVQADFLIGKKQFEKALKLAKLAVTFAPSEFLVWAKLSEIYIQLGDFESALLALNSCPMFTYCERDSQSMPPPARTHLPLRPDATTLRPDQDPKNIPQVNGTFFDENDPREDEVHPELQRLPSLSLRGTFMEAYSLLIRIVAHIGWDDLLKFRSKVFVMEDEYLIHRSATEESRQPGDEDNPNDNDDDDDPLGNASNGADASHPSNALRASSDAGSESRYRDTSTMDSIDLEDGDGDDLSHSLANREARNAAALGMRLGSAGKSGNSIDELMKRATLEDAEKKTTQPLKKTRVPNPRSNLHRISFSFKHKRLCEKWLDNLFMVLYNDLRLYTALKQEMTQFKNQTNNANAMMYRKTGAEWEIYGDLSERLLHREDAKEAYRLCLDQKLSTKAWLKLLQMHADDGNTSSCLQAVVKMTTLLDRTFSEHTYPSSIGRGLFTLIRRHGFAKVQNVLISMNVPQASYRHIIRYFEYAELFRVAGSDW</sequence>
<dbReference type="InterPro" id="IPR015374">
    <property type="entry name" value="ChAPs"/>
</dbReference>
<feature type="compositionally biased region" description="Basic and acidic residues" evidence="1">
    <location>
        <begin position="453"/>
        <end position="462"/>
    </location>
</feature>
<dbReference type="PANTHER" id="PTHR31975">
    <property type="entry name" value="BUD SITE SELECTION PROTEIN 7-RELATED"/>
    <property type="match status" value="1"/>
</dbReference>
<dbReference type="PANTHER" id="PTHR31975:SF1">
    <property type="entry name" value="BUD SITE SELECTION PROTEIN 7-RELATED"/>
    <property type="match status" value="1"/>
</dbReference>
<dbReference type="SUPFAM" id="SSF48452">
    <property type="entry name" value="TPR-like"/>
    <property type="match status" value="1"/>
</dbReference>
<dbReference type="Pfam" id="PF09295">
    <property type="entry name" value="ChAPs"/>
    <property type="match status" value="1"/>
</dbReference>
<dbReference type="Gene3D" id="1.25.40.10">
    <property type="entry name" value="Tetratricopeptide repeat domain"/>
    <property type="match status" value="2"/>
</dbReference>
<name>A0ABQ8F945_9FUNG</name>
<evidence type="ECO:0008006" key="4">
    <source>
        <dbReference type="Google" id="ProtNLM"/>
    </source>
</evidence>
<comment type="caution">
    <text evidence="2">The sequence shown here is derived from an EMBL/GenBank/DDBJ whole genome shotgun (WGS) entry which is preliminary data.</text>
</comment>
<reference evidence="2 3" key="1">
    <citation type="submission" date="2021-02" db="EMBL/GenBank/DDBJ databases">
        <title>Variation within the Batrachochytrium salamandrivorans European outbreak.</title>
        <authorList>
            <person name="Kelly M."/>
            <person name="Pasmans F."/>
            <person name="Shea T.P."/>
            <person name="Munoz J.F."/>
            <person name="Carranza S."/>
            <person name="Cuomo C.A."/>
            <person name="Martel A."/>
        </authorList>
    </citation>
    <scope>NUCLEOTIDE SEQUENCE [LARGE SCALE GENOMIC DNA]</scope>
    <source>
        <strain evidence="2 3">AMFP18/2</strain>
    </source>
</reference>
<evidence type="ECO:0000256" key="1">
    <source>
        <dbReference type="SAM" id="MobiDB-lite"/>
    </source>
</evidence>
<feature type="compositionally biased region" description="Polar residues" evidence="1">
    <location>
        <begin position="479"/>
        <end position="500"/>
    </location>
</feature>
<evidence type="ECO:0000313" key="2">
    <source>
        <dbReference type="EMBL" id="KAH6594133.1"/>
    </source>
</evidence>
<feature type="compositionally biased region" description="Acidic residues" evidence="1">
    <location>
        <begin position="463"/>
        <end position="476"/>
    </location>
</feature>
<dbReference type="InterPro" id="IPR011990">
    <property type="entry name" value="TPR-like_helical_dom_sf"/>
</dbReference>
<feature type="region of interest" description="Disordered" evidence="1">
    <location>
        <begin position="453"/>
        <end position="526"/>
    </location>
</feature>
<dbReference type="Proteomes" id="UP001648503">
    <property type="component" value="Unassembled WGS sequence"/>
</dbReference>
<organism evidence="2 3">
    <name type="scientific">Batrachochytrium salamandrivorans</name>
    <dbReference type="NCBI Taxonomy" id="1357716"/>
    <lineage>
        <taxon>Eukaryota</taxon>
        <taxon>Fungi</taxon>
        <taxon>Fungi incertae sedis</taxon>
        <taxon>Chytridiomycota</taxon>
        <taxon>Chytridiomycota incertae sedis</taxon>
        <taxon>Chytridiomycetes</taxon>
        <taxon>Rhizophydiales</taxon>
        <taxon>Rhizophydiales incertae sedis</taxon>
        <taxon>Batrachochytrium</taxon>
    </lineage>
</organism>
<dbReference type="EMBL" id="JAFCIX010000339">
    <property type="protein sequence ID" value="KAH6594133.1"/>
    <property type="molecule type" value="Genomic_DNA"/>
</dbReference>
<protein>
    <recommendedName>
        <fullName evidence="4">Chaps-domain-containing protein</fullName>
    </recommendedName>
</protein>